<evidence type="ECO:0000313" key="3">
    <source>
        <dbReference type="Proteomes" id="UP001140453"/>
    </source>
</evidence>
<sequence length="132" mass="14470">MPVTHRTSHQPSRRDSWPPTQVSLYQSFEADNRTKMDIGNDESLIDDDPINSFLSPSPLLDDGDTDEEMDLDLEMDMAFDAGIVDSSRPMPIIRTISPSKLGGGLRPPPTTSDTITTSPPLRVALSAESQLT</sequence>
<reference evidence="2" key="1">
    <citation type="submission" date="2022-10" db="EMBL/GenBank/DDBJ databases">
        <title>Tapping the CABI collections for fungal endophytes: first genome assemblies for Collariella, Neodidymelliopsis, Ascochyta clinopodiicola, Didymella pomorum, Didymosphaeria variabile, Neocosmospora piperis and Neocucurbitaria cava.</title>
        <authorList>
            <person name="Hill R."/>
        </authorList>
    </citation>
    <scope>NUCLEOTIDE SEQUENCE</scope>
    <source>
        <strain evidence="2">IMI 355082</strain>
    </source>
</reference>
<feature type="compositionally biased region" description="Low complexity" evidence="1">
    <location>
        <begin position="111"/>
        <end position="120"/>
    </location>
</feature>
<name>A0A9W8YR52_9PEZI</name>
<dbReference type="Proteomes" id="UP001140453">
    <property type="component" value="Unassembled WGS sequence"/>
</dbReference>
<feature type="region of interest" description="Disordered" evidence="1">
    <location>
        <begin position="38"/>
        <end position="66"/>
    </location>
</feature>
<evidence type="ECO:0000256" key="1">
    <source>
        <dbReference type="SAM" id="MobiDB-lite"/>
    </source>
</evidence>
<proteinExistence type="predicted"/>
<protein>
    <submittedName>
        <fullName evidence="2">Uncharacterized protein</fullName>
    </submittedName>
</protein>
<accession>A0A9W8YR52</accession>
<comment type="caution">
    <text evidence="2">The sequence shown here is derived from an EMBL/GenBank/DDBJ whole genome shotgun (WGS) entry which is preliminary data.</text>
</comment>
<feature type="region of interest" description="Disordered" evidence="1">
    <location>
        <begin position="1"/>
        <end position="20"/>
    </location>
</feature>
<keyword evidence="3" id="KW-1185">Reference proteome</keyword>
<evidence type="ECO:0000313" key="2">
    <source>
        <dbReference type="EMBL" id="KAJ4389649.1"/>
    </source>
</evidence>
<dbReference type="AlphaFoldDB" id="A0A9W8YR52"/>
<feature type="region of interest" description="Disordered" evidence="1">
    <location>
        <begin position="94"/>
        <end position="132"/>
    </location>
</feature>
<feature type="compositionally biased region" description="Acidic residues" evidence="1">
    <location>
        <begin position="39"/>
        <end position="49"/>
    </location>
</feature>
<dbReference type="EMBL" id="JAPEVB010000004">
    <property type="protein sequence ID" value="KAJ4389649.1"/>
    <property type="molecule type" value="Genomic_DNA"/>
</dbReference>
<dbReference type="OrthoDB" id="3439027at2759"/>
<gene>
    <name evidence="2" type="ORF">N0V93_007121</name>
</gene>
<organism evidence="2 3">
    <name type="scientific">Gnomoniopsis smithogilvyi</name>
    <dbReference type="NCBI Taxonomy" id="1191159"/>
    <lineage>
        <taxon>Eukaryota</taxon>
        <taxon>Fungi</taxon>
        <taxon>Dikarya</taxon>
        <taxon>Ascomycota</taxon>
        <taxon>Pezizomycotina</taxon>
        <taxon>Sordariomycetes</taxon>
        <taxon>Sordariomycetidae</taxon>
        <taxon>Diaporthales</taxon>
        <taxon>Gnomoniaceae</taxon>
        <taxon>Gnomoniopsis</taxon>
    </lineage>
</organism>